<evidence type="ECO:0000313" key="3">
    <source>
        <dbReference type="EMBL" id="KAF7192683.1"/>
    </source>
</evidence>
<sequence length="209" mass="22869">MRFTSLIRLPSHLILLPLLTLASPTTSSSNTTTSWCLSTTTGTGPLYLFNPTKSCTDQIVTFTPEIMQATDICHSTFQKYQFKMCGKNVTLSVNFGPKSVFGAKQMGYMQASMAPLLNKAQMAWIDLCCTANVVWACNGTIETGSANGGHPRPSHRDSAGNVPEPRYGRPQKPPSLGQSAARMCDRSSLHTRGGSTHGRKWEEMSEYQI</sequence>
<protein>
    <submittedName>
        <fullName evidence="3">Uncharacterized protein</fullName>
    </submittedName>
</protein>
<dbReference type="Proteomes" id="UP000660729">
    <property type="component" value="Unassembled WGS sequence"/>
</dbReference>
<evidence type="ECO:0000313" key="4">
    <source>
        <dbReference type="EMBL" id="KAF7195081.1"/>
    </source>
</evidence>
<dbReference type="EMBL" id="JABCIY010000043">
    <property type="protein sequence ID" value="KAF7195081.1"/>
    <property type="molecule type" value="Genomic_DNA"/>
</dbReference>
<comment type="caution">
    <text evidence="3">The sequence shown here is derived from an EMBL/GenBank/DDBJ whole genome shotgun (WGS) entry which is preliminary data.</text>
</comment>
<organism evidence="3 5">
    <name type="scientific">Pseudocercospora fuligena</name>
    <dbReference type="NCBI Taxonomy" id="685502"/>
    <lineage>
        <taxon>Eukaryota</taxon>
        <taxon>Fungi</taxon>
        <taxon>Dikarya</taxon>
        <taxon>Ascomycota</taxon>
        <taxon>Pezizomycotina</taxon>
        <taxon>Dothideomycetes</taxon>
        <taxon>Dothideomycetidae</taxon>
        <taxon>Mycosphaerellales</taxon>
        <taxon>Mycosphaerellaceae</taxon>
        <taxon>Pseudocercospora</taxon>
    </lineage>
</organism>
<evidence type="ECO:0000313" key="5">
    <source>
        <dbReference type="Proteomes" id="UP000660729"/>
    </source>
</evidence>
<proteinExistence type="predicted"/>
<dbReference type="OrthoDB" id="3655677at2759"/>
<evidence type="ECO:0000256" key="2">
    <source>
        <dbReference type="SAM" id="SignalP"/>
    </source>
</evidence>
<accession>A0A8H6RKT4</accession>
<name>A0A8H6RKT4_9PEZI</name>
<keyword evidence="2" id="KW-0732">Signal</keyword>
<feature type="chain" id="PRO_5036266787" evidence="2">
    <location>
        <begin position="23"/>
        <end position="209"/>
    </location>
</feature>
<feature type="non-terminal residue" evidence="3">
    <location>
        <position position="1"/>
    </location>
</feature>
<keyword evidence="5" id="KW-1185">Reference proteome</keyword>
<gene>
    <name evidence="4" type="ORF">HII31_03549</name>
    <name evidence="3" type="ORF">HII31_05980</name>
</gene>
<evidence type="ECO:0000256" key="1">
    <source>
        <dbReference type="SAM" id="MobiDB-lite"/>
    </source>
</evidence>
<feature type="signal peptide" evidence="2">
    <location>
        <begin position="1"/>
        <end position="22"/>
    </location>
</feature>
<feature type="region of interest" description="Disordered" evidence="1">
    <location>
        <begin position="144"/>
        <end position="209"/>
    </location>
</feature>
<reference evidence="3" key="1">
    <citation type="submission" date="2020-04" db="EMBL/GenBank/DDBJ databases">
        <title>Draft genome resource of the tomato pathogen Pseudocercospora fuligena.</title>
        <authorList>
            <person name="Zaccaron A."/>
        </authorList>
    </citation>
    <scope>NUCLEOTIDE SEQUENCE</scope>
    <source>
        <strain evidence="3">PF001</strain>
    </source>
</reference>
<dbReference type="AlphaFoldDB" id="A0A8H6RKT4"/>
<dbReference type="EMBL" id="JABCIY010000113">
    <property type="protein sequence ID" value="KAF7192683.1"/>
    <property type="molecule type" value="Genomic_DNA"/>
</dbReference>